<dbReference type="RefSeq" id="WP_116651773.1">
    <property type="nucleotide sequence ID" value="NZ_QUZK01000051.1"/>
</dbReference>
<dbReference type="EMBL" id="QUZK01000051">
    <property type="protein sequence ID" value="RFF29219.1"/>
    <property type="molecule type" value="Genomic_DNA"/>
</dbReference>
<feature type="compositionally biased region" description="Basic and acidic residues" evidence="1">
    <location>
        <begin position="1"/>
        <end position="11"/>
    </location>
</feature>
<dbReference type="SUPFAM" id="SSF52540">
    <property type="entry name" value="P-loop containing nucleoside triphosphate hydrolases"/>
    <property type="match status" value="1"/>
</dbReference>
<keyword evidence="3" id="KW-1185">Reference proteome</keyword>
<dbReference type="InterPro" id="IPR027417">
    <property type="entry name" value="P-loop_NTPase"/>
</dbReference>
<dbReference type="OrthoDB" id="8905164at2"/>
<evidence type="ECO:0000313" key="3">
    <source>
        <dbReference type="Proteomes" id="UP000260351"/>
    </source>
</evidence>
<dbReference type="Proteomes" id="UP000260351">
    <property type="component" value="Unassembled WGS sequence"/>
</dbReference>
<evidence type="ECO:0000256" key="1">
    <source>
        <dbReference type="SAM" id="MobiDB-lite"/>
    </source>
</evidence>
<comment type="caution">
    <text evidence="2">The sequence shown here is derived from an EMBL/GenBank/DDBJ whole genome shotgun (WGS) entry which is preliminary data.</text>
</comment>
<protein>
    <submittedName>
        <fullName evidence="2">Uncharacterized protein</fullName>
    </submittedName>
</protein>
<reference evidence="2 3" key="1">
    <citation type="submission" date="2018-08" db="EMBL/GenBank/DDBJ databases">
        <title>Wenzhouxiangella salilacus sp. nov., a novel bacterium isolated from a saline lake in Xinjiang Province, China.</title>
        <authorList>
            <person name="Han S."/>
        </authorList>
    </citation>
    <scope>NUCLEOTIDE SEQUENCE [LARGE SCALE GENOMIC DNA]</scope>
    <source>
        <strain evidence="2 3">XDB06</strain>
    </source>
</reference>
<organism evidence="2 3">
    <name type="scientific">Wenzhouxiangella sediminis</name>
    <dbReference type="NCBI Taxonomy" id="1792836"/>
    <lineage>
        <taxon>Bacteria</taxon>
        <taxon>Pseudomonadati</taxon>
        <taxon>Pseudomonadota</taxon>
        <taxon>Gammaproteobacteria</taxon>
        <taxon>Chromatiales</taxon>
        <taxon>Wenzhouxiangellaceae</taxon>
        <taxon>Wenzhouxiangella</taxon>
    </lineage>
</organism>
<evidence type="ECO:0000313" key="2">
    <source>
        <dbReference type="EMBL" id="RFF29219.1"/>
    </source>
</evidence>
<name>A0A3E1K5C7_9GAMM</name>
<proteinExistence type="predicted"/>
<accession>A0A3E1K5C7</accession>
<feature type="region of interest" description="Disordered" evidence="1">
    <location>
        <begin position="1"/>
        <end position="27"/>
    </location>
</feature>
<gene>
    <name evidence="2" type="ORF">DZC52_14030</name>
</gene>
<sequence>MTLDSEADRALRGSGWEQDAGIESEARKPGAVELELVELADLDMAEIPDPPHIIDKLLPTGVASSLAGHGGAGKTTLADHMAVSTATGRPFFGLPVEQVPTLIFSAEDGAEISRYRLKNIIEREGISPAVLAEFLHIIDATNIDPALFIERHEHDTFGSTRRGMTTPVFQALAEHAEATGARLIIIDNASDVFEANENERARVRGFIRALAQLARGIDGAVLLLSHVDKATAKHGGNSEGYSGSTAWHNSVRSRMFLHGDGRNLTLEHQKANFGPLADDVLMHFEGGVLMAGHVEQRAHQDDESDLPHTAAILDMIQRRSERGDFISTSATAGNAWTRLSPLSEFPKIDRRTFWRLIDQAENAGRLTRETFRDDNRKARERFTVTDDGLRFIQMEVGS</sequence>
<dbReference type="Pfam" id="PF13481">
    <property type="entry name" value="AAA_25"/>
    <property type="match status" value="1"/>
</dbReference>
<dbReference type="Gene3D" id="3.40.50.300">
    <property type="entry name" value="P-loop containing nucleotide triphosphate hydrolases"/>
    <property type="match status" value="1"/>
</dbReference>
<dbReference type="AlphaFoldDB" id="A0A3E1K5C7"/>